<keyword evidence="1" id="KW-1133">Transmembrane helix</keyword>
<gene>
    <name evidence="2" type="ORF">AMPC_30040</name>
</gene>
<evidence type="ECO:0000313" key="2">
    <source>
        <dbReference type="EMBL" id="BDG09891.1"/>
    </source>
</evidence>
<evidence type="ECO:0000313" key="3">
    <source>
        <dbReference type="Proteomes" id="UP001162734"/>
    </source>
</evidence>
<dbReference type="EMBL" id="AP025592">
    <property type="protein sequence ID" value="BDG09891.1"/>
    <property type="molecule type" value="Genomic_DNA"/>
</dbReference>
<proteinExistence type="predicted"/>
<dbReference type="Pfam" id="PF10825">
    <property type="entry name" value="DUF2752"/>
    <property type="match status" value="1"/>
</dbReference>
<dbReference type="Proteomes" id="UP001162734">
    <property type="component" value="Chromosome"/>
</dbReference>
<name>A0ABM7XDD2_9BACT</name>
<keyword evidence="1" id="KW-0812">Transmembrane</keyword>
<feature type="transmembrane region" description="Helical" evidence="1">
    <location>
        <begin position="110"/>
        <end position="129"/>
    </location>
</feature>
<sequence length="135" mass="13938">MASRAEARPPFGHVEVFALLGASSFLAARFFPVLALRLRCPLLALTGWPCPTCGMTRAFVRLAHGAVGGAVAASPLGALLAAAAWAFGAAALAAWAAGRPLPALPRPAQRALAAALVGLAAVNWSWLCLTRWRSP</sequence>
<dbReference type="InterPro" id="IPR021215">
    <property type="entry name" value="DUF2752"/>
</dbReference>
<keyword evidence="3" id="KW-1185">Reference proteome</keyword>
<evidence type="ECO:0008006" key="4">
    <source>
        <dbReference type="Google" id="ProtNLM"/>
    </source>
</evidence>
<evidence type="ECO:0000256" key="1">
    <source>
        <dbReference type="SAM" id="Phobius"/>
    </source>
</evidence>
<reference evidence="3" key="1">
    <citation type="journal article" date="2022" name="Int. J. Syst. Evol. Microbiol.">
        <title>Anaeromyxobacter oryzae sp. nov., Anaeromyxobacter diazotrophicus sp. nov. and Anaeromyxobacter paludicola sp. nov., isolated from paddy soils.</title>
        <authorList>
            <person name="Itoh H."/>
            <person name="Xu Z."/>
            <person name="Mise K."/>
            <person name="Masuda Y."/>
            <person name="Ushijima N."/>
            <person name="Hayakawa C."/>
            <person name="Shiratori Y."/>
            <person name="Senoo K."/>
        </authorList>
    </citation>
    <scope>NUCLEOTIDE SEQUENCE [LARGE SCALE GENOMIC DNA]</scope>
    <source>
        <strain evidence="3">Red630</strain>
    </source>
</reference>
<organism evidence="2 3">
    <name type="scientific">Anaeromyxobacter paludicola</name>
    <dbReference type="NCBI Taxonomy" id="2918171"/>
    <lineage>
        <taxon>Bacteria</taxon>
        <taxon>Pseudomonadati</taxon>
        <taxon>Myxococcota</taxon>
        <taxon>Myxococcia</taxon>
        <taxon>Myxococcales</taxon>
        <taxon>Cystobacterineae</taxon>
        <taxon>Anaeromyxobacteraceae</taxon>
        <taxon>Anaeromyxobacter</taxon>
    </lineage>
</organism>
<keyword evidence="1" id="KW-0472">Membrane</keyword>
<feature type="transmembrane region" description="Helical" evidence="1">
    <location>
        <begin position="76"/>
        <end position="98"/>
    </location>
</feature>
<protein>
    <recommendedName>
        <fullName evidence="4">DUF2752 domain-containing protein</fullName>
    </recommendedName>
</protein>
<accession>A0ABM7XDD2</accession>
<dbReference type="RefSeq" id="WP_248342290.1">
    <property type="nucleotide sequence ID" value="NZ_AP025592.1"/>
</dbReference>